<dbReference type="GO" id="GO:0019901">
    <property type="term" value="F:protein kinase binding"/>
    <property type="evidence" value="ECO:0007669"/>
    <property type="project" value="TreeGrafter"/>
</dbReference>
<dbReference type="GO" id="GO:0016323">
    <property type="term" value="C:basolateral plasma membrane"/>
    <property type="evidence" value="ECO:0007669"/>
    <property type="project" value="TreeGrafter"/>
</dbReference>
<dbReference type="GO" id="GO:0045197">
    <property type="term" value="P:establishment or maintenance of epithelial cell apical/basal polarity"/>
    <property type="evidence" value="ECO:0007669"/>
    <property type="project" value="TreeGrafter"/>
</dbReference>
<feature type="non-terminal residue" evidence="3">
    <location>
        <position position="340"/>
    </location>
</feature>
<gene>
    <name evidence="3" type="ORF">SK128_023354</name>
</gene>
<dbReference type="FunFam" id="2.30.42.10:FF:000064">
    <property type="entry name" value="protein lap4 isoform X1"/>
    <property type="match status" value="1"/>
</dbReference>
<dbReference type="GO" id="GO:0098609">
    <property type="term" value="P:cell-cell adhesion"/>
    <property type="evidence" value="ECO:0007669"/>
    <property type="project" value="TreeGrafter"/>
</dbReference>
<dbReference type="GO" id="GO:0014069">
    <property type="term" value="C:postsynaptic density"/>
    <property type="evidence" value="ECO:0007669"/>
    <property type="project" value="TreeGrafter"/>
</dbReference>
<dbReference type="Gene3D" id="2.30.42.10">
    <property type="match status" value="2"/>
</dbReference>
<feature type="region of interest" description="Disordered" evidence="1">
    <location>
        <begin position="295"/>
        <end position="321"/>
    </location>
</feature>
<dbReference type="SMART" id="SM00228">
    <property type="entry name" value="PDZ"/>
    <property type="match status" value="1"/>
</dbReference>
<dbReference type="CDD" id="cd06701">
    <property type="entry name" value="PDZ4_Scribble-like"/>
    <property type="match status" value="1"/>
</dbReference>
<feature type="region of interest" description="Disordered" evidence="1">
    <location>
        <begin position="151"/>
        <end position="283"/>
    </location>
</feature>
<feature type="compositionally biased region" description="Polar residues" evidence="1">
    <location>
        <begin position="297"/>
        <end position="313"/>
    </location>
</feature>
<dbReference type="GO" id="GO:0098968">
    <property type="term" value="P:neurotransmitter receptor transport postsynaptic membrane to endosome"/>
    <property type="evidence" value="ECO:0007669"/>
    <property type="project" value="TreeGrafter"/>
</dbReference>
<reference evidence="3 4" key="1">
    <citation type="submission" date="2023-11" db="EMBL/GenBank/DDBJ databases">
        <title>Halocaridina rubra genome assembly.</title>
        <authorList>
            <person name="Smith C."/>
        </authorList>
    </citation>
    <scope>NUCLEOTIDE SEQUENCE [LARGE SCALE GENOMIC DNA]</scope>
    <source>
        <strain evidence="3">EP-1</strain>
        <tissue evidence="3">Whole</tissue>
    </source>
</reference>
<dbReference type="PANTHER" id="PTHR23119:SF44">
    <property type="entry name" value="PROTEIN LAP4"/>
    <property type="match status" value="1"/>
</dbReference>
<organism evidence="3 4">
    <name type="scientific">Halocaridina rubra</name>
    <name type="common">Hawaiian red shrimp</name>
    <dbReference type="NCBI Taxonomy" id="373956"/>
    <lineage>
        <taxon>Eukaryota</taxon>
        <taxon>Metazoa</taxon>
        <taxon>Ecdysozoa</taxon>
        <taxon>Arthropoda</taxon>
        <taxon>Crustacea</taxon>
        <taxon>Multicrustacea</taxon>
        <taxon>Malacostraca</taxon>
        <taxon>Eumalacostraca</taxon>
        <taxon>Eucarida</taxon>
        <taxon>Decapoda</taxon>
        <taxon>Pleocyemata</taxon>
        <taxon>Caridea</taxon>
        <taxon>Atyoidea</taxon>
        <taxon>Atyidae</taxon>
        <taxon>Halocaridina</taxon>
    </lineage>
</organism>
<evidence type="ECO:0000259" key="2">
    <source>
        <dbReference type="PROSITE" id="PS50106"/>
    </source>
</evidence>
<accession>A0AAN8XG84</accession>
<feature type="domain" description="PDZ" evidence="2">
    <location>
        <begin position="1"/>
        <end position="40"/>
    </location>
</feature>
<dbReference type="Pfam" id="PF00595">
    <property type="entry name" value="PDZ"/>
    <property type="match status" value="2"/>
</dbReference>
<evidence type="ECO:0000313" key="3">
    <source>
        <dbReference type="EMBL" id="KAK7083566.1"/>
    </source>
</evidence>
<comment type="caution">
    <text evidence="3">The sequence shown here is derived from an EMBL/GenBank/DDBJ whole genome shotgun (WGS) entry which is preliminary data.</text>
</comment>
<protein>
    <recommendedName>
        <fullName evidence="2">PDZ domain-containing protein</fullName>
    </recommendedName>
</protein>
<dbReference type="Proteomes" id="UP001381693">
    <property type="component" value="Unassembled WGS sequence"/>
</dbReference>
<feature type="domain" description="PDZ" evidence="2">
    <location>
        <begin position="47"/>
        <end position="135"/>
    </location>
</feature>
<dbReference type="InterPro" id="IPR036034">
    <property type="entry name" value="PDZ_sf"/>
</dbReference>
<evidence type="ECO:0000313" key="4">
    <source>
        <dbReference type="Proteomes" id="UP001381693"/>
    </source>
</evidence>
<keyword evidence="4" id="KW-1185">Reference proteome</keyword>
<dbReference type="PANTHER" id="PTHR23119">
    <property type="entry name" value="DISCS LARGE"/>
    <property type="match status" value="1"/>
</dbReference>
<name>A0AAN8XG84_HALRR</name>
<dbReference type="InterPro" id="IPR001478">
    <property type="entry name" value="PDZ"/>
</dbReference>
<proteinExistence type="predicted"/>
<sequence length="340" mass="36482">MGDRILSVNGVDMIGATHQEAVMALLNPPNEIVLSVRHDPQPKGLKEIVIKKMVGERLGMNIKGGVQGSPGNPLDKSDEGVFISKINSNGAAFREGKLKVGQRVLEVNEHSLLGITHEEAVNIMRNAGSTIRLVVCDGYDYSLVQQMKAEGRLGHESRSTSQSVSSLDKEERDNPAQLMNASALHEDGSPQTPPLSQPSLISHPSPTSQPKQEQENDPKSSDLPEQLSPAEKFSHPTPTPVEAEAGDDAHNTDTDDDEDLETPLTSNLSAPVSSNAPKEKSTPEIVMEVVRAAEQLSRPTSQNSFASSIVPSSTDRKVSAENKTTTVVLAKHTLAPQTST</sequence>
<dbReference type="GO" id="GO:0043113">
    <property type="term" value="P:receptor clustering"/>
    <property type="evidence" value="ECO:0007669"/>
    <property type="project" value="TreeGrafter"/>
</dbReference>
<dbReference type="InterPro" id="IPR050614">
    <property type="entry name" value="Synaptic_Scaffolding_LAP-MAGUK"/>
</dbReference>
<dbReference type="EMBL" id="JAXCGZ010002809">
    <property type="protein sequence ID" value="KAK7083566.1"/>
    <property type="molecule type" value="Genomic_DNA"/>
</dbReference>
<feature type="compositionally biased region" description="Basic and acidic residues" evidence="1">
    <location>
        <begin position="212"/>
        <end position="222"/>
    </location>
</feature>
<evidence type="ECO:0000256" key="1">
    <source>
        <dbReference type="SAM" id="MobiDB-lite"/>
    </source>
</evidence>
<dbReference type="GO" id="GO:0045211">
    <property type="term" value="C:postsynaptic membrane"/>
    <property type="evidence" value="ECO:0007669"/>
    <property type="project" value="TreeGrafter"/>
</dbReference>
<dbReference type="GO" id="GO:0098887">
    <property type="term" value="P:neurotransmitter receptor transport, endosome to postsynaptic membrane"/>
    <property type="evidence" value="ECO:0007669"/>
    <property type="project" value="TreeGrafter"/>
</dbReference>
<dbReference type="GO" id="GO:0005912">
    <property type="term" value="C:adherens junction"/>
    <property type="evidence" value="ECO:0007669"/>
    <property type="project" value="TreeGrafter"/>
</dbReference>
<dbReference type="AlphaFoldDB" id="A0AAN8XG84"/>
<dbReference type="SUPFAM" id="SSF50156">
    <property type="entry name" value="PDZ domain-like"/>
    <property type="match status" value="2"/>
</dbReference>
<feature type="compositionally biased region" description="Polar residues" evidence="1">
    <location>
        <begin position="266"/>
        <end position="276"/>
    </location>
</feature>
<dbReference type="PROSITE" id="PS50106">
    <property type="entry name" value="PDZ"/>
    <property type="match status" value="2"/>
</dbReference>